<evidence type="ECO:0000313" key="2">
    <source>
        <dbReference type="EMBL" id="EEP45088.1"/>
    </source>
</evidence>
<dbReference type="Gene3D" id="3.90.1150.10">
    <property type="entry name" value="Aspartate Aminotransferase, domain 1"/>
    <property type="match status" value="1"/>
</dbReference>
<dbReference type="AlphaFoldDB" id="C4F7X0"/>
<dbReference type="InterPro" id="IPR015422">
    <property type="entry name" value="PyrdxlP-dep_Trfase_small"/>
</dbReference>
<name>C4F7X0_9ACTN</name>
<dbReference type="Proteomes" id="UP000003295">
    <property type="component" value="Unassembled WGS sequence"/>
</dbReference>
<dbReference type="eggNOG" id="COG0436">
    <property type="taxonomic scope" value="Bacteria"/>
</dbReference>
<feature type="domain" description="Aminotransferase class I/classII large" evidence="1">
    <location>
        <begin position="89"/>
        <end position="384"/>
    </location>
</feature>
<dbReference type="PANTHER" id="PTHR43510">
    <property type="entry name" value="AMINOTRANSFERASE FUNCTION, HYPOTHETICAL (EUROFUNG)"/>
    <property type="match status" value="1"/>
</dbReference>
<dbReference type="InterPro" id="IPR004839">
    <property type="entry name" value="Aminotransferase_I/II_large"/>
</dbReference>
<evidence type="ECO:0000313" key="3">
    <source>
        <dbReference type="Proteomes" id="UP000003295"/>
    </source>
</evidence>
<dbReference type="Pfam" id="PF00155">
    <property type="entry name" value="Aminotran_1_2"/>
    <property type="match status" value="1"/>
</dbReference>
<dbReference type="SUPFAM" id="SSF53383">
    <property type="entry name" value="PLP-dependent transferases"/>
    <property type="match status" value="1"/>
</dbReference>
<dbReference type="EMBL" id="ABXH02000003">
    <property type="protein sequence ID" value="EEP45088.1"/>
    <property type="molecule type" value="Genomic_DNA"/>
</dbReference>
<dbReference type="NCBIfam" id="NF005593">
    <property type="entry name" value="PRK07324.1"/>
    <property type="match status" value="1"/>
</dbReference>
<evidence type="ECO:0000259" key="1">
    <source>
        <dbReference type="Pfam" id="PF00155"/>
    </source>
</evidence>
<reference evidence="2 3" key="1">
    <citation type="submission" date="2009-04" db="EMBL/GenBank/DDBJ databases">
        <authorList>
            <person name="Weinstock G."/>
            <person name="Sodergren E."/>
            <person name="Clifton S."/>
            <person name="Fulton L."/>
            <person name="Fulton B."/>
            <person name="Courtney L."/>
            <person name="Fronick C."/>
            <person name="Harrison M."/>
            <person name="Strong C."/>
            <person name="Farmer C."/>
            <person name="Delahaunty K."/>
            <person name="Markovic C."/>
            <person name="Hall O."/>
            <person name="Minx P."/>
            <person name="Tomlinson C."/>
            <person name="Mitreva M."/>
            <person name="Nelson J."/>
            <person name="Hou S."/>
            <person name="Wollam A."/>
            <person name="Pepin K.H."/>
            <person name="Johnson M."/>
            <person name="Bhonagiri V."/>
            <person name="Nash W.E."/>
            <person name="Warren W."/>
            <person name="Chinwalla A."/>
            <person name="Mardis E.R."/>
            <person name="Wilson R.K."/>
        </authorList>
    </citation>
    <scope>NUCLEOTIDE SEQUENCE [LARGE SCALE GENOMIC DNA]</scope>
    <source>
        <strain evidence="2 3">DSM 13280</strain>
    </source>
</reference>
<dbReference type="PANTHER" id="PTHR43510:SF1">
    <property type="entry name" value="AMINOTRANSFERASE FUNCTION, HYPOTHETICAL (EUROFUNG)"/>
    <property type="match status" value="1"/>
</dbReference>
<proteinExistence type="predicted"/>
<dbReference type="HOGENOM" id="CLU_017584_4_4_11"/>
<dbReference type="CDD" id="cd00609">
    <property type="entry name" value="AAT_like"/>
    <property type="match status" value="1"/>
</dbReference>
<organism evidence="2 3">
    <name type="scientific">Collinsella intestinalis DSM 13280</name>
    <dbReference type="NCBI Taxonomy" id="521003"/>
    <lineage>
        <taxon>Bacteria</taxon>
        <taxon>Bacillati</taxon>
        <taxon>Actinomycetota</taxon>
        <taxon>Coriobacteriia</taxon>
        <taxon>Coriobacteriales</taxon>
        <taxon>Coriobacteriaceae</taxon>
        <taxon>Collinsella</taxon>
    </lineage>
</organism>
<dbReference type="InterPro" id="IPR015424">
    <property type="entry name" value="PyrdxlP-dep_Trfase"/>
</dbReference>
<comment type="caution">
    <text evidence="2">The sequence shown here is derived from an EMBL/GenBank/DDBJ whole genome shotgun (WGS) entry which is preliminary data.</text>
</comment>
<gene>
    <name evidence="2" type="primary">arcT</name>
    <name evidence="2" type="ORF">COLINT_02135</name>
</gene>
<dbReference type="GO" id="GO:0030170">
    <property type="term" value="F:pyridoxal phosphate binding"/>
    <property type="evidence" value="ECO:0007669"/>
    <property type="project" value="InterPro"/>
</dbReference>
<dbReference type="Gene3D" id="3.40.640.10">
    <property type="entry name" value="Type I PLP-dependent aspartate aminotransferase-like (Major domain)"/>
    <property type="match status" value="1"/>
</dbReference>
<accession>C4F7X0</accession>
<dbReference type="STRING" id="521003.COLINT_02135"/>
<dbReference type="InterPro" id="IPR015421">
    <property type="entry name" value="PyrdxlP-dep_Trfase_major"/>
</dbReference>
<protein>
    <submittedName>
        <fullName evidence="2">Dipeptidase</fullName>
    </submittedName>
</protein>
<sequence length="407" mass="45761">MHFRVDAPTAPSTAAVRARMGAWVHELRKKEPAMDIPVIGVEDWLNVHEMDATWDIAQSTISSLTMGELRALDGQEGASFYEMLDAQKMNYGWIEGSPEFKDEVAKLYDRKVEHRNILQTNGCTGANLNALMAVVRPGDHVIAEWPTYAPLYEIPRTLGAEVEYWQIHEELGWMPDIDELRELVRPNTRLICINNASNPVGAVLDAKMLEQIAEIADSVGAYVLCDEVYLPLENTEGFKSMTDVYDRAIVTNSVSKTYSVPAARCGWVIADDEVSDAIRTYRDYTMICGGVFNDELATYVLRHRDKILDRNREIVFGNREIAQSWINSQPRVSWVAPKGVSTSFIRLDIPEDDEAFCLRLLEERGVLLVPGSRFELPCGARLGYCAQPDVLKKGLDLLGEALAEFDR</sequence>